<dbReference type="AlphaFoldDB" id="A0A931IG29"/>
<evidence type="ECO:0000313" key="8">
    <source>
        <dbReference type="Proteomes" id="UP000655751"/>
    </source>
</evidence>
<dbReference type="RefSeq" id="WP_196151709.1">
    <property type="nucleotide sequence ID" value="NZ_JADMLG010000010.1"/>
</dbReference>
<evidence type="ECO:0000256" key="1">
    <source>
        <dbReference type="ARBA" id="ARBA00022741"/>
    </source>
</evidence>
<evidence type="ECO:0000259" key="6">
    <source>
        <dbReference type="PROSITE" id="PS51198"/>
    </source>
</evidence>
<dbReference type="GO" id="GO:0043138">
    <property type="term" value="F:3'-5' DNA helicase activity"/>
    <property type="evidence" value="ECO:0007669"/>
    <property type="project" value="TreeGrafter"/>
</dbReference>
<dbReference type="GO" id="GO:0003677">
    <property type="term" value="F:DNA binding"/>
    <property type="evidence" value="ECO:0007669"/>
    <property type="project" value="InterPro"/>
</dbReference>
<dbReference type="Proteomes" id="UP000655751">
    <property type="component" value="Unassembled WGS sequence"/>
</dbReference>
<dbReference type="GO" id="GO:0016787">
    <property type="term" value="F:hydrolase activity"/>
    <property type="evidence" value="ECO:0007669"/>
    <property type="project" value="UniProtKB-UniRule"/>
</dbReference>
<evidence type="ECO:0000256" key="3">
    <source>
        <dbReference type="ARBA" id="ARBA00022806"/>
    </source>
</evidence>
<dbReference type="GO" id="GO:0005524">
    <property type="term" value="F:ATP binding"/>
    <property type="evidence" value="ECO:0007669"/>
    <property type="project" value="UniProtKB-UniRule"/>
</dbReference>
<reference evidence="7" key="1">
    <citation type="submission" date="2020-11" db="EMBL/GenBank/DDBJ databases">
        <title>Nocardia NEAU-351.nov., a novel actinomycete isolated from the cow dung.</title>
        <authorList>
            <person name="Zhang X."/>
        </authorList>
    </citation>
    <scope>NUCLEOTIDE SEQUENCE</scope>
    <source>
        <strain evidence="7">NEAU-351</strain>
    </source>
</reference>
<keyword evidence="3 5" id="KW-0347">Helicase</keyword>
<dbReference type="Pfam" id="PF00580">
    <property type="entry name" value="UvrD-helicase"/>
    <property type="match status" value="1"/>
</dbReference>
<dbReference type="EMBL" id="JADMLG010000010">
    <property type="protein sequence ID" value="MBH0779402.1"/>
    <property type="molecule type" value="Genomic_DNA"/>
</dbReference>
<organism evidence="7 8">
    <name type="scientific">Nocardia bovistercoris</name>
    <dbReference type="NCBI Taxonomy" id="2785916"/>
    <lineage>
        <taxon>Bacteria</taxon>
        <taxon>Bacillati</taxon>
        <taxon>Actinomycetota</taxon>
        <taxon>Actinomycetes</taxon>
        <taxon>Mycobacteriales</taxon>
        <taxon>Nocardiaceae</taxon>
        <taxon>Nocardia</taxon>
    </lineage>
</organism>
<dbReference type="PANTHER" id="PTHR11070:SF2">
    <property type="entry name" value="ATP-DEPENDENT DNA HELICASE SRS2"/>
    <property type="match status" value="1"/>
</dbReference>
<keyword evidence="1 5" id="KW-0547">Nucleotide-binding</keyword>
<evidence type="ECO:0000256" key="2">
    <source>
        <dbReference type="ARBA" id="ARBA00022801"/>
    </source>
</evidence>
<proteinExistence type="predicted"/>
<evidence type="ECO:0000313" key="7">
    <source>
        <dbReference type="EMBL" id="MBH0779402.1"/>
    </source>
</evidence>
<dbReference type="InterPro" id="IPR027417">
    <property type="entry name" value="P-loop_NTPase"/>
</dbReference>
<keyword evidence="8" id="KW-1185">Reference proteome</keyword>
<keyword evidence="4 5" id="KW-0067">ATP-binding</keyword>
<comment type="caution">
    <text evidence="7">The sequence shown here is derived from an EMBL/GenBank/DDBJ whole genome shotgun (WGS) entry which is preliminary data.</text>
</comment>
<feature type="domain" description="UvrD-like helicase ATP-binding" evidence="6">
    <location>
        <begin position="1"/>
        <end position="284"/>
    </location>
</feature>
<dbReference type="PANTHER" id="PTHR11070">
    <property type="entry name" value="UVRD / RECB / PCRA DNA HELICASE FAMILY MEMBER"/>
    <property type="match status" value="1"/>
</dbReference>
<dbReference type="InterPro" id="IPR000212">
    <property type="entry name" value="DNA_helicase_UvrD/REP"/>
</dbReference>
<dbReference type="Gene3D" id="3.40.50.300">
    <property type="entry name" value="P-loop containing nucleotide triphosphate hydrolases"/>
    <property type="match status" value="1"/>
</dbReference>
<protein>
    <submittedName>
        <fullName evidence="7">UvrD-helicase domain-containing protein</fullName>
    </submittedName>
</protein>
<name>A0A931IG29_9NOCA</name>
<dbReference type="PROSITE" id="PS51198">
    <property type="entry name" value="UVRD_HELICASE_ATP_BIND"/>
    <property type="match status" value="1"/>
</dbReference>
<gene>
    <name evidence="7" type="ORF">IT779_24345</name>
</gene>
<keyword evidence="2 5" id="KW-0378">Hydrolase</keyword>
<evidence type="ECO:0000256" key="5">
    <source>
        <dbReference type="PROSITE-ProRule" id="PRU00560"/>
    </source>
</evidence>
<dbReference type="SUPFAM" id="SSF52540">
    <property type="entry name" value="P-loop containing nucleoside triphosphate hydrolases"/>
    <property type="match status" value="1"/>
</dbReference>
<dbReference type="InterPro" id="IPR014016">
    <property type="entry name" value="UvrD-like_ATP-bd"/>
</dbReference>
<feature type="binding site" evidence="5">
    <location>
        <begin position="18"/>
        <end position="25"/>
    </location>
    <ligand>
        <name>ATP</name>
        <dbReference type="ChEBI" id="CHEBI:30616"/>
    </ligand>
</feature>
<accession>A0A931IG29</accession>
<dbReference type="GO" id="GO:0000725">
    <property type="term" value="P:recombinational repair"/>
    <property type="evidence" value="ECO:0007669"/>
    <property type="project" value="TreeGrafter"/>
</dbReference>
<sequence length="595" mass="65408">MSDAQQSILNPDIRLVEAGPGAGKTRAIVRRFIESSERSCRGVAFLSFTNAAVSEATARCAETPDVVRAPNFIGTFDRFIHRYLVTPAVIRETGKQPRYVDSWNDISDSRGMTPKIRHKDVNGTGLLLANFRIDANGDVSYPVDAPRVDESYVASLKKEAISPRDLLWKAKGQISGLVRSGIYDSDQSRLKALQLLHDGRSEWLRQRLAHRFEEVIIDEFQDCSSLDHRLIAGLKSIGIRIIAVADPDQAIYEFRHASPEAYALYRSQLTAMEVVHLVDNYRSSAAICMLVSSLRTIGDGQIVSKRPIDAKVRCAERIHVVSGDSLDARLKFDELSTDLGIARSERIALSATRKGAAILAGRDTIEAAGKHCSSQILQGLAILSESRVAEVRKEAISQIEDIILSTFKFPDEPGCKTKQARLEIAGLTPGDLRGIVGVLLSESRGWTSPSAAIESIRDVISTELARGCIGIKPTKARFKDIEGAAWNRWKRSSGSVFDLSALAAAHTYAVKGKEYDAVLLDIEESPKGGRPHVLDLWRSGETHEAVRVLYVGASRARRLLVLATSPRHFSTLRKILEDANIPTDYDEAGMLALSL</sequence>
<evidence type="ECO:0000256" key="4">
    <source>
        <dbReference type="ARBA" id="ARBA00022840"/>
    </source>
</evidence>